<dbReference type="PANTHER" id="PTHR44688:SF16">
    <property type="entry name" value="DNA-BINDING TRANSCRIPTIONAL ACTIVATOR DEVR_DOSR"/>
    <property type="match status" value="1"/>
</dbReference>
<dbReference type="GO" id="GO:0000160">
    <property type="term" value="P:phosphorelay signal transduction system"/>
    <property type="evidence" value="ECO:0007669"/>
    <property type="project" value="InterPro"/>
</dbReference>
<dbReference type="AlphaFoldDB" id="A0A3S9HK79"/>
<dbReference type="PANTHER" id="PTHR44688">
    <property type="entry name" value="DNA-BINDING TRANSCRIPTIONAL ACTIVATOR DEVR_DOSR"/>
    <property type="match status" value="1"/>
</dbReference>
<evidence type="ECO:0000259" key="5">
    <source>
        <dbReference type="PROSITE" id="PS50043"/>
    </source>
</evidence>
<dbReference type="SUPFAM" id="SSF52172">
    <property type="entry name" value="CheY-like"/>
    <property type="match status" value="1"/>
</dbReference>
<evidence type="ECO:0000256" key="1">
    <source>
        <dbReference type="ARBA" id="ARBA00023015"/>
    </source>
</evidence>
<reference evidence="7 8" key="1">
    <citation type="journal article" date="2011" name="Int. J. Syst. Evol. Microbiol.">
        <title>Description of Undibacterium oligocarboniphilum sp. nov., isolated from purified water, and Undibacterium pigrum strain CCUG 49012 as the type strain of Undibacterium parvum sp. nov., and emended descriptions of the genus Undibacterium and the species Undibacterium pigrum.</title>
        <authorList>
            <person name="Eder W."/>
            <person name="Wanner G."/>
            <person name="Ludwig W."/>
            <person name="Busse H.J."/>
            <person name="Ziemke-Kageler F."/>
            <person name="Lang E."/>
        </authorList>
    </citation>
    <scope>NUCLEOTIDE SEQUENCE [LARGE SCALE GENOMIC DNA]</scope>
    <source>
        <strain evidence="7 8">DSM 23061</strain>
    </source>
</reference>
<dbReference type="Proteomes" id="UP000275663">
    <property type="component" value="Chromosome"/>
</dbReference>
<keyword evidence="3" id="KW-0804">Transcription</keyword>
<dbReference type="PROSITE" id="PS00622">
    <property type="entry name" value="HTH_LUXR_1"/>
    <property type="match status" value="1"/>
</dbReference>
<dbReference type="SMART" id="SM00421">
    <property type="entry name" value="HTH_LUXR"/>
    <property type="match status" value="1"/>
</dbReference>
<keyword evidence="8" id="KW-1185">Reference proteome</keyword>
<evidence type="ECO:0000259" key="6">
    <source>
        <dbReference type="PROSITE" id="PS50110"/>
    </source>
</evidence>
<dbReference type="CDD" id="cd06170">
    <property type="entry name" value="LuxR_C_like"/>
    <property type="match status" value="1"/>
</dbReference>
<dbReference type="SMART" id="SM00448">
    <property type="entry name" value="REC"/>
    <property type="match status" value="1"/>
</dbReference>
<protein>
    <submittedName>
        <fullName evidence="7">Response regulator transcription factor</fullName>
    </submittedName>
</protein>
<dbReference type="InterPro" id="IPR011006">
    <property type="entry name" value="CheY-like_superfamily"/>
</dbReference>
<feature type="domain" description="HTH luxR-type" evidence="5">
    <location>
        <begin position="146"/>
        <end position="211"/>
    </location>
</feature>
<organism evidence="7 8">
    <name type="scientific">Undibacterium parvum</name>
    <dbReference type="NCBI Taxonomy" id="401471"/>
    <lineage>
        <taxon>Bacteria</taxon>
        <taxon>Pseudomonadati</taxon>
        <taxon>Pseudomonadota</taxon>
        <taxon>Betaproteobacteria</taxon>
        <taxon>Burkholderiales</taxon>
        <taxon>Oxalobacteraceae</taxon>
        <taxon>Undibacterium</taxon>
    </lineage>
</organism>
<evidence type="ECO:0000313" key="8">
    <source>
        <dbReference type="Proteomes" id="UP000275663"/>
    </source>
</evidence>
<dbReference type="Pfam" id="PF00072">
    <property type="entry name" value="Response_reg"/>
    <property type="match status" value="1"/>
</dbReference>
<dbReference type="PROSITE" id="PS50043">
    <property type="entry name" value="HTH_LUXR_2"/>
    <property type="match status" value="1"/>
</dbReference>
<evidence type="ECO:0000256" key="4">
    <source>
        <dbReference type="PROSITE-ProRule" id="PRU00169"/>
    </source>
</evidence>
<dbReference type="GO" id="GO:0003677">
    <property type="term" value="F:DNA binding"/>
    <property type="evidence" value="ECO:0007669"/>
    <property type="project" value="UniProtKB-KW"/>
</dbReference>
<sequence>MNSASIITTPHIAIIDDDMSVRSSTAMLLETRAWRFSEFERASDFLELACPAEFNCLLVDIRIPGMSGLELFEELNRRNRTQPEYLPPVLFLSGHGDIPLVVRALKQGAADFLEKPVDHRTLLDAIAKAIATDQLARASYQAQAGLSTQIAELTVREREVLSEIVQGYLSKQIAAHLNISTKTVETHRLHICQKFKVHTSMELVAKLRDIPPSLWQSI</sequence>
<accession>A0A3S9HK79</accession>
<dbReference type="Gene3D" id="3.40.50.2300">
    <property type="match status" value="1"/>
</dbReference>
<evidence type="ECO:0000313" key="7">
    <source>
        <dbReference type="EMBL" id="AZP12493.1"/>
    </source>
</evidence>
<dbReference type="InterPro" id="IPR001789">
    <property type="entry name" value="Sig_transdc_resp-reg_receiver"/>
</dbReference>
<dbReference type="KEGG" id="upv:EJN92_11040"/>
<dbReference type="PRINTS" id="PR00038">
    <property type="entry name" value="HTHLUXR"/>
</dbReference>
<dbReference type="PROSITE" id="PS50110">
    <property type="entry name" value="RESPONSE_REGULATORY"/>
    <property type="match status" value="1"/>
</dbReference>
<evidence type="ECO:0000256" key="2">
    <source>
        <dbReference type="ARBA" id="ARBA00023125"/>
    </source>
</evidence>
<dbReference type="Pfam" id="PF00196">
    <property type="entry name" value="GerE"/>
    <property type="match status" value="1"/>
</dbReference>
<keyword evidence="1" id="KW-0805">Transcription regulation</keyword>
<dbReference type="InterPro" id="IPR000792">
    <property type="entry name" value="Tscrpt_reg_LuxR_C"/>
</dbReference>
<feature type="domain" description="Response regulatory" evidence="6">
    <location>
        <begin position="11"/>
        <end position="130"/>
    </location>
</feature>
<keyword evidence="2" id="KW-0238">DNA-binding</keyword>
<name>A0A3S9HK79_9BURK</name>
<dbReference type="GO" id="GO:0006355">
    <property type="term" value="P:regulation of DNA-templated transcription"/>
    <property type="evidence" value="ECO:0007669"/>
    <property type="project" value="InterPro"/>
</dbReference>
<proteinExistence type="predicted"/>
<dbReference type="InterPro" id="IPR036388">
    <property type="entry name" value="WH-like_DNA-bd_sf"/>
</dbReference>
<dbReference type="OrthoDB" id="9802186at2"/>
<feature type="modified residue" description="4-aspartylphosphate" evidence="4">
    <location>
        <position position="60"/>
    </location>
</feature>
<dbReference type="Gene3D" id="1.10.10.10">
    <property type="entry name" value="Winged helix-like DNA-binding domain superfamily/Winged helix DNA-binding domain"/>
    <property type="match status" value="1"/>
</dbReference>
<evidence type="ECO:0000256" key="3">
    <source>
        <dbReference type="ARBA" id="ARBA00023163"/>
    </source>
</evidence>
<dbReference type="RefSeq" id="WP_126127874.1">
    <property type="nucleotide sequence ID" value="NZ_CP034464.1"/>
</dbReference>
<keyword evidence="4" id="KW-0597">Phosphoprotein</keyword>
<gene>
    <name evidence="7" type="ORF">EJN92_11040</name>
</gene>
<dbReference type="EMBL" id="CP034464">
    <property type="protein sequence ID" value="AZP12493.1"/>
    <property type="molecule type" value="Genomic_DNA"/>
</dbReference>